<keyword evidence="3" id="KW-1185">Reference proteome</keyword>
<evidence type="ECO:0000313" key="2">
    <source>
        <dbReference type="EMBL" id="KAF6156381.1"/>
    </source>
</evidence>
<dbReference type="AlphaFoldDB" id="A0A7J7MND5"/>
<feature type="region of interest" description="Disordered" evidence="1">
    <location>
        <begin position="167"/>
        <end position="186"/>
    </location>
</feature>
<sequence length="402" mass="45446">MGNQICIARRRGRIEERFTRPQTSIAQTLHVDYKKLRKLILSRKLAPCFDGVEESNPESDLEECPICFLLYPSLNRSRCCKKGICTECFLQMKPSNPVIPAQYPLIFIIMFAMYVRVIVEIEEIGSCDGGFDEILWSVEDGDVLKSSRSKFHNRVATLMREVHPIDDSDHHEVQPKKTNTIPDPIPQVQKIWGLGTTPIDRGGSPATMNNFGRDTDLKSGSIEEEGGLEQPTSPAVVEKALTRPATKGEEWPNFPQFETTRVVENTDVITRVSVMFGVEPKNGKPNLGLRRIAEAVVVEEATRKTRSRVNRVIETNLRIVGDGTREGGRPKNGKFFRGLQLKSRGERETRNTPKRNNEIVEKVIGVVGTVNGDERLPLIVEFQLESHVERTTLDRGRRRMLT</sequence>
<dbReference type="OrthoDB" id="21471at2759"/>
<proteinExistence type="predicted"/>
<name>A0A7J7MND5_9MAGN</name>
<dbReference type="GO" id="GO:0005737">
    <property type="term" value="C:cytoplasm"/>
    <property type="evidence" value="ECO:0007669"/>
    <property type="project" value="TreeGrafter"/>
</dbReference>
<evidence type="ECO:0000256" key="1">
    <source>
        <dbReference type="SAM" id="MobiDB-lite"/>
    </source>
</evidence>
<dbReference type="PANTHER" id="PTHR31315">
    <property type="entry name" value="PROTEIN SIP5"/>
    <property type="match status" value="1"/>
</dbReference>
<dbReference type="PANTHER" id="PTHR31315:SF1">
    <property type="entry name" value="PROTEIN SIP5"/>
    <property type="match status" value="1"/>
</dbReference>
<dbReference type="EMBL" id="JACGCM010001343">
    <property type="protein sequence ID" value="KAF6156381.1"/>
    <property type="molecule type" value="Genomic_DNA"/>
</dbReference>
<gene>
    <name evidence="2" type="ORF">GIB67_031502</name>
</gene>
<evidence type="ECO:0008006" key="4">
    <source>
        <dbReference type="Google" id="ProtNLM"/>
    </source>
</evidence>
<reference evidence="2 3" key="1">
    <citation type="journal article" date="2020" name="IScience">
        <title>Genome Sequencing of the Endangered Kingdonia uniflora (Circaeasteraceae, Ranunculales) Reveals Potential Mechanisms of Evolutionary Specialization.</title>
        <authorList>
            <person name="Sun Y."/>
            <person name="Deng T."/>
            <person name="Zhang A."/>
            <person name="Moore M.J."/>
            <person name="Landis J.B."/>
            <person name="Lin N."/>
            <person name="Zhang H."/>
            <person name="Zhang X."/>
            <person name="Huang J."/>
            <person name="Zhang X."/>
            <person name="Sun H."/>
            <person name="Wang H."/>
        </authorList>
    </citation>
    <scope>NUCLEOTIDE SEQUENCE [LARGE SCALE GENOMIC DNA]</scope>
    <source>
        <strain evidence="2">TB1705</strain>
        <tissue evidence="2">Leaf</tissue>
    </source>
</reference>
<accession>A0A7J7MND5</accession>
<protein>
    <recommendedName>
        <fullName evidence="4">Protein SIP5</fullName>
    </recommendedName>
</protein>
<dbReference type="InterPro" id="IPR039301">
    <property type="entry name" value="Sip5/DA2"/>
</dbReference>
<evidence type="ECO:0000313" key="3">
    <source>
        <dbReference type="Proteomes" id="UP000541444"/>
    </source>
</evidence>
<organism evidence="2 3">
    <name type="scientific">Kingdonia uniflora</name>
    <dbReference type="NCBI Taxonomy" id="39325"/>
    <lineage>
        <taxon>Eukaryota</taxon>
        <taxon>Viridiplantae</taxon>
        <taxon>Streptophyta</taxon>
        <taxon>Embryophyta</taxon>
        <taxon>Tracheophyta</taxon>
        <taxon>Spermatophyta</taxon>
        <taxon>Magnoliopsida</taxon>
        <taxon>Ranunculales</taxon>
        <taxon>Circaeasteraceae</taxon>
        <taxon>Kingdonia</taxon>
    </lineage>
</organism>
<comment type="caution">
    <text evidence="2">The sequence shown here is derived from an EMBL/GenBank/DDBJ whole genome shotgun (WGS) entry which is preliminary data.</text>
</comment>
<dbReference type="Proteomes" id="UP000541444">
    <property type="component" value="Unassembled WGS sequence"/>
</dbReference>